<dbReference type="PROSITE" id="PS00463">
    <property type="entry name" value="ZN2_CY6_FUNGAL_1"/>
    <property type="match status" value="1"/>
</dbReference>
<keyword evidence="2" id="KW-0479">Metal-binding</keyword>
<gene>
    <name evidence="10" type="ORF">CDV36_014354</name>
</gene>
<dbReference type="Gene3D" id="4.10.240.10">
    <property type="entry name" value="Zn(2)-C6 fungal-type DNA-binding domain"/>
    <property type="match status" value="1"/>
</dbReference>
<dbReference type="GO" id="GO:0005634">
    <property type="term" value="C:nucleus"/>
    <property type="evidence" value="ECO:0007669"/>
    <property type="project" value="UniProtKB-SubCell"/>
</dbReference>
<evidence type="ECO:0000256" key="8">
    <source>
        <dbReference type="SAM" id="MobiDB-lite"/>
    </source>
</evidence>
<dbReference type="CDD" id="cd12148">
    <property type="entry name" value="fungal_TF_MHR"/>
    <property type="match status" value="1"/>
</dbReference>
<comment type="caution">
    <text evidence="10">The sequence shown here is derived from an EMBL/GenBank/DDBJ whole genome shotgun (WGS) entry which is preliminary data.</text>
</comment>
<feature type="region of interest" description="Disordered" evidence="8">
    <location>
        <begin position="524"/>
        <end position="546"/>
    </location>
</feature>
<keyword evidence="11" id="KW-1185">Reference proteome</keyword>
<dbReference type="AlphaFoldDB" id="A0A3M2RI24"/>
<dbReference type="PROSITE" id="PS50048">
    <property type="entry name" value="ZN2_CY6_FUNGAL_2"/>
    <property type="match status" value="1"/>
</dbReference>
<evidence type="ECO:0000256" key="5">
    <source>
        <dbReference type="ARBA" id="ARBA00023125"/>
    </source>
</evidence>
<comment type="subcellular location">
    <subcellularLocation>
        <location evidence="1">Nucleus</location>
    </subcellularLocation>
</comment>
<accession>A0A3M2RI24</accession>
<protein>
    <recommendedName>
        <fullName evidence="9">Zn(2)-C6 fungal-type domain-containing protein</fullName>
    </recommendedName>
</protein>
<reference evidence="10 11" key="1">
    <citation type="submission" date="2017-06" db="EMBL/GenBank/DDBJ databases">
        <title>Comparative genomic analysis of Ambrosia Fusariam Clade fungi.</title>
        <authorList>
            <person name="Stajich J.E."/>
            <person name="Carrillo J."/>
            <person name="Kijimoto T."/>
            <person name="Eskalen A."/>
            <person name="O'Donnell K."/>
            <person name="Kasson M."/>
        </authorList>
    </citation>
    <scope>NUCLEOTIDE SEQUENCE [LARGE SCALE GENOMIC DNA]</scope>
    <source>
        <strain evidence="10">UCR3666</strain>
    </source>
</reference>
<name>A0A3M2RI24_9HYPO</name>
<proteinExistence type="predicted"/>
<dbReference type="Proteomes" id="UP000277212">
    <property type="component" value="Unassembled WGS sequence"/>
</dbReference>
<evidence type="ECO:0000313" key="10">
    <source>
        <dbReference type="EMBL" id="RMJ04977.1"/>
    </source>
</evidence>
<dbReference type="GO" id="GO:0000981">
    <property type="term" value="F:DNA-binding transcription factor activity, RNA polymerase II-specific"/>
    <property type="evidence" value="ECO:0007669"/>
    <property type="project" value="InterPro"/>
</dbReference>
<dbReference type="GO" id="GO:0008270">
    <property type="term" value="F:zinc ion binding"/>
    <property type="evidence" value="ECO:0007669"/>
    <property type="project" value="InterPro"/>
</dbReference>
<dbReference type="SMART" id="SM00066">
    <property type="entry name" value="GAL4"/>
    <property type="match status" value="1"/>
</dbReference>
<keyword evidence="6" id="KW-0804">Transcription</keyword>
<keyword evidence="5" id="KW-0238">DNA-binding</keyword>
<keyword evidence="4" id="KW-0805">Transcription regulation</keyword>
<dbReference type="Pfam" id="PF00172">
    <property type="entry name" value="Zn_clus"/>
    <property type="match status" value="1"/>
</dbReference>
<dbReference type="CDD" id="cd00067">
    <property type="entry name" value="GAL4"/>
    <property type="match status" value="1"/>
</dbReference>
<evidence type="ECO:0000256" key="1">
    <source>
        <dbReference type="ARBA" id="ARBA00004123"/>
    </source>
</evidence>
<dbReference type="GO" id="GO:0003677">
    <property type="term" value="F:DNA binding"/>
    <property type="evidence" value="ECO:0007669"/>
    <property type="project" value="UniProtKB-KW"/>
</dbReference>
<dbReference type="STRING" id="2010991.A0A3M2RI24"/>
<feature type="domain" description="Zn(2)-C6 fungal-type" evidence="9">
    <location>
        <begin position="12"/>
        <end position="41"/>
    </location>
</feature>
<sequence length="546" mass="61093">MSPPQRQVVSKACDRCRIRKIKCSGSRPCQRCITTGVQCSYIDIQRMRGPPRGLQRRIGHRSRISDDAVVDAASSSQVSCDHGTIRRLHSKRRPVAISILRRILDLFWSRFYAVWPIVEVDDLLTRITKGDDVDDYALALAVAAATISRLHVADVLPGQCPSAALCALECQRLRNDSSISGDRLNVARLSTAFFLHAYHENISAGSTSSLLHLREAISLAQIMKLGPDQVATPDMPLPEVQLRLKVYMLLFVTERGNSVFHRLPPVLPPLPIQTALSHGLSTATCDSTALVCLADLFAEVERSGMISILGRYGQAFFEDIEHLGRLERSLRDRVRDVMGMTKCNMADIDVTTGWLRVLLWNVLHKNGFDMFVSEAEPNPLFHLLDVAEELIATLHRYSLADLEAHGFGMEQKIFQIASILIENVREIHHTPFYSPDTFGARAILMLKQIHQRLSSFSNGNKALLNDLFAKALEVQQFQSSSVFEAGQEMLIDNSVPRMQPTSGDLFSLFDDWYVEMDTRNTIGPGSLNGLDEPHHRNCSFGHLDQP</sequence>
<dbReference type="EMBL" id="NKUJ01000450">
    <property type="protein sequence ID" value="RMJ04977.1"/>
    <property type="molecule type" value="Genomic_DNA"/>
</dbReference>
<evidence type="ECO:0000313" key="11">
    <source>
        <dbReference type="Proteomes" id="UP000277212"/>
    </source>
</evidence>
<evidence type="ECO:0000256" key="6">
    <source>
        <dbReference type="ARBA" id="ARBA00023163"/>
    </source>
</evidence>
<dbReference type="PANTHER" id="PTHR31668">
    <property type="entry name" value="GLUCOSE TRANSPORT TRANSCRIPTION REGULATOR RGT1-RELATED-RELATED"/>
    <property type="match status" value="1"/>
</dbReference>
<keyword evidence="7" id="KW-0539">Nucleus</keyword>
<evidence type="ECO:0000259" key="9">
    <source>
        <dbReference type="PROSITE" id="PS50048"/>
    </source>
</evidence>
<organism evidence="10 11">
    <name type="scientific">Fusarium kuroshium</name>
    <dbReference type="NCBI Taxonomy" id="2010991"/>
    <lineage>
        <taxon>Eukaryota</taxon>
        <taxon>Fungi</taxon>
        <taxon>Dikarya</taxon>
        <taxon>Ascomycota</taxon>
        <taxon>Pezizomycotina</taxon>
        <taxon>Sordariomycetes</taxon>
        <taxon>Hypocreomycetidae</taxon>
        <taxon>Hypocreales</taxon>
        <taxon>Nectriaceae</taxon>
        <taxon>Fusarium</taxon>
        <taxon>Fusarium solani species complex</taxon>
    </lineage>
</organism>
<keyword evidence="3" id="KW-0862">Zinc</keyword>
<evidence type="ECO:0000256" key="3">
    <source>
        <dbReference type="ARBA" id="ARBA00022833"/>
    </source>
</evidence>
<evidence type="ECO:0000256" key="4">
    <source>
        <dbReference type="ARBA" id="ARBA00023015"/>
    </source>
</evidence>
<dbReference type="InterPro" id="IPR036864">
    <property type="entry name" value="Zn2-C6_fun-type_DNA-bd_sf"/>
</dbReference>
<evidence type="ECO:0000256" key="2">
    <source>
        <dbReference type="ARBA" id="ARBA00022723"/>
    </source>
</evidence>
<dbReference type="InterPro" id="IPR050797">
    <property type="entry name" value="Carb_Metab_Trans_Reg"/>
</dbReference>
<dbReference type="InterPro" id="IPR001138">
    <property type="entry name" value="Zn2Cys6_DnaBD"/>
</dbReference>
<evidence type="ECO:0000256" key="7">
    <source>
        <dbReference type="ARBA" id="ARBA00023242"/>
    </source>
</evidence>
<dbReference type="OrthoDB" id="2534600at2759"/>
<dbReference type="SUPFAM" id="SSF57701">
    <property type="entry name" value="Zn2/Cys6 DNA-binding domain"/>
    <property type="match status" value="1"/>
</dbReference>
<dbReference type="PANTHER" id="PTHR31668:SF18">
    <property type="entry name" value="MALTOSE FERMENTATION REGULATORY PROTEIN MAL13-RELATED"/>
    <property type="match status" value="1"/>
</dbReference>